<keyword evidence="8" id="KW-0694">RNA-binding</keyword>
<dbReference type="PROSITE" id="PS50936">
    <property type="entry name" value="ENGC_GTPASE"/>
    <property type="match status" value="1"/>
</dbReference>
<sequence length="357" mass="40779">MTSLKNLGWDDFFQSQLDKNETLIPGRISTENKTNYFVQTEFGEIIAEVSGKLFFSTEEKSELPKTGDWVLLDYFEDEKKGIIQKVLERKTKLSRKAAGSKTEEQVFAANVDYVMIVHPIDESFNYNKLDRQLVVAYQSKAEPIVVLSKSDLCENIDDILRSINDNHTVKLIPTSTVTNEGINELKEIIEVGKTYVLIGSSGVGKSTLINKLFGKDILKTQEVRSVDNKGKHTTTHRELIVLPTGGILIDNPGVRELQLWNSEDGLSQTFGEFSEYEDQCKYKDCTHTVENGCAVLLALENGEISEKRYDNYLKMRKELEYLETKQNDSAAMSKKKKWKNISKEIKRYFKDVKNTDR</sequence>
<dbReference type="AlphaFoldDB" id="A0A0W8G1V0"/>
<dbReference type="GO" id="GO:0005525">
    <property type="term" value="F:GTP binding"/>
    <property type="evidence" value="ECO:0007669"/>
    <property type="project" value="UniProtKB-KW"/>
</dbReference>
<keyword evidence="5" id="KW-0547">Nucleotide-binding</keyword>
<dbReference type="InterPro" id="IPR004881">
    <property type="entry name" value="Ribosome_biogen_GTPase_RsgA"/>
</dbReference>
<dbReference type="Pfam" id="PF03193">
    <property type="entry name" value="RsgA_GTPase"/>
    <property type="match status" value="1"/>
</dbReference>
<evidence type="ECO:0000256" key="3">
    <source>
        <dbReference type="ARBA" id="ARBA00022723"/>
    </source>
</evidence>
<proteinExistence type="inferred from homology"/>
<dbReference type="EMBL" id="LNQE01000385">
    <property type="protein sequence ID" value="KUG26942.1"/>
    <property type="molecule type" value="Genomic_DNA"/>
</dbReference>
<evidence type="ECO:0000256" key="6">
    <source>
        <dbReference type="ARBA" id="ARBA00022801"/>
    </source>
</evidence>
<dbReference type="NCBIfam" id="TIGR00157">
    <property type="entry name" value="ribosome small subunit-dependent GTPase A"/>
    <property type="match status" value="1"/>
</dbReference>
<dbReference type="CDD" id="cd01854">
    <property type="entry name" value="YjeQ_EngC"/>
    <property type="match status" value="1"/>
</dbReference>
<dbReference type="PANTHER" id="PTHR32120">
    <property type="entry name" value="SMALL RIBOSOMAL SUBUNIT BIOGENESIS GTPASE RSGA"/>
    <property type="match status" value="1"/>
</dbReference>
<evidence type="ECO:0000259" key="10">
    <source>
        <dbReference type="PROSITE" id="PS50936"/>
    </source>
</evidence>
<reference evidence="12" key="1">
    <citation type="journal article" date="2015" name="Proc. Natl. Acad. Sci. U.S.A.">
        <title>Networks of energetic and metabolic interactions define dynamics in microbial communities.</title>
        <authorList>
            <person name="Embree M."/>
            <person name="Liu J.K."/>
            <person name="Al-Bassam M.M."/>
            <person name="Zengler K."/>
        </authorList>
    </citation>
    <scope>NUCLEOTIDE SEQUENCE</scope>
</reference>
<dbReference type="Gene3D" id="3.40.50.300">
    <property type="entry name" value="P-loop containing nucleotide triphosphate hydrolases"/>
    <property type="match status" value="1"/>
</dbReference>
<dbReference type="PANTHER" id="PTHR32120:SF10">
    <property type="entry name" value="SMALL RIBOSOMAL SUBUNIT BIOGENESIS GTPASE RSGA"/>
    <property type="match status" value="1"/>
</dbReference>
<comment type="caution">
    <text evidence="12">The sequence shown here is derived from an EMBL/GenBank/DDBJ whole genome shotgun (WGS) entry which is preliminary data.</text>
</comment>
<evidence type="ECO:0000313" key="12">
    <source>
        <dbReference type="EMBL" id="KUG26942.1"/>
    </source>
</evidence>
<dbReference type="PROSITE" id="PS51721">
    <property type="entry name" value="G_CP"/>
    <property type="match status" value="1"/>
</dbReference>
<organism evidence="12">
    <name type="scientific">hydrocarbon metagenome</name>
    <dbReference type="NCBI Taxonomy" id="938273"/>
    <lineage>
        <taxon>unclassified sequences</taxon>
        <taxon>metagenomes</taxon>
        <taxon>ecological metagenomes</taxon>
    </lineage>
</organism>
<keyword evidence="3" id="KW-0479">Metal-binding</keyword>
<dbReference type="InterPro" id="IPR010914">
    <property type="entry name" value="RsgA_GTPase_dom"/>
</dbReference>
<evidence type="ECO:0000256" key="4">
    <source>
        <dbReference type="ARBA" id="ARBA00022730"/>
    </source>
</evidence>
<dbReference type="InterPro" id="IPR027417">
    <property type="entry name" value="P-loop_NTPase"/>
</dbReference>
<name>A0A0W8G1V0_9ZZZZ</name>
<evidence type="ECO:0000256" key="2">
    <source>
        <dbReference type="ARBA" id="ARBA00022517"/>
    </source>
</evidence>
<dbReference type="GO" id="GO:0003924">
    <property type="term" value="F:GTPase activity"/>
    <property type="evidence" value="ECO:0007669"/>
    <property type="project" value="InterPro"/>
</dbReference>
<protein>
    <submittedName>
        <fullName evidence="12">Putative gtpase</fullName>
    </submittedName>
</protein>
<evidence type="ECO:0000256" key="5">
    <source>
        <dbReference type="ARBA" id="ARBA00022741"/>
    </source>
</evidence>
<keyword evidence="7" id="KW-0862">Zinc</keyword>
<dbReference type="GO" id="GO:0042254">
    <property type="term" value="P:ribosome biogenesis"/>
    <property type="evidence" value="ECO:0007669"/>
    <property type="project" value="UniProtKB-KW"/>
</dbReference>
<dbReference type="HAMAP" id="MF_01820">
    <property type="entry name" value="GTPase_RsgA"/>
    <property type="match status" value="1"/>
</dbReference>
<accession>A0A0W8G1V0</accession>
<keyword evidence="9" id="KW-0342">GTP-binding</keyword>
<dbReference type="GO" id="GO:0046872">
    <property type="term" value="F:metal ion binding"/>
    <property type="evidence" value="ECO:0007669"/>
    <property type="project" value="UniProtKB-KW"/>
</dbReference>
<evidence type="ECO:0000256" key="8">
    <source>
        <dbReference type="ARBA" id="ARBA00022884"/>
    </source>
</evidence>
<dbReference type="InterPro" id="IPR030378">
    <property type="entry name" value="G_CP_dom"/>
</dbReference>
<keyword evidence="2" id="KW-0690">Ribosome biogenesis</keyword>
<dbReference type="GO" id="GO:0019843">
    <property type="term" value="F:rRNA binding"/>
    <property type="evidence" value="ECO:0007669"/>
    <property type="project" value="UniProtKB-KW"/>
</dbReference>
<feature type="domain" description="CP-type G" evidence="11">
    <location>
        <begin position="100"/>
        <end position="257"/>
    </location>
</feature>
<evidence type="ECO:0000256" key="7">
    <source>
        <dbReference type="ARBA" id="ARBA00022833"/>
    </source>
</evidence>
<dbReference type="SUPFAM" id="SSF52540">
    <property type="entry name" value="P-loop containing nucleoside triphosphate hydrolases"/>
    <property type="match status" value="1"/>
</dbReference>
<keyword evidence="1" id="KW-0963">Cytoplasm</keyword>
<evidence type="ECO:0000256" key="9">
    <source>
        <dbReference type="ARBA" id="ARBA00023134"/>
    </source>
</evidence>
<dbReference type="Gene3D" id="1.10.40.50">
    <property type="entry name" value="Probable gtpase engc, domain 3"/>
    <property type="match status" value="1"/>
</dbReference>
<gene>
    <name evidence="12" type="ORF">ASZ90_003223</name>
</gene>
<keyword evidence="6" id="KW-0378">Hydrolase</keyword>
<evidence type="ECO:0000259" key="11">
    <source>
        <dbReference type="PROSITE" id="PS51721"/>
    </source>
</evidence>
<evidence type="ECO:0000256" key="1">
    <source>
        <dbReference type="ARBA" id="ARBA00022490"/>
    </source>
</evidence>
<feature type="domain" description="EngC GTPase" evidence="10">
    <location>
        <begin position="109"/>
        <end position="255"/>
    </location>
</feature>
<keyword evidence="4" id="KW-0699">rRNA-binding</keyword>